<dbReference type="Proteomes" id="UP000461162">
    <property type="component" value="Unassembled WGS sequence"/>
</dbReference>
<feature type="signal peptide" evidence="2">
    <location>
        <begin position="1"/>
        <end position="28"/>
    </location>
</feature>
<dbReference type="AlphaFoldDB" id="A0A7K1KNR3"/>
<keyword evidence="4" id="KW-1185">Reference proteome</keyword>
<reference evidence="3 4" key="1">
    <citation type="submission" date="2019-11" db="EMBL/GenBank/DDBJ databases">
        <title>Pseudodesulfovibrio alkaliphilus, sp. nov., an alkaliphilic sulfate-reducing bacteria from mud volcano of Taman peninsula, Russia.</title>
        <authorList>
            <person name="Frolova A."/>
            <person name="Merkel A.Y."/>
            <person name="Slobodkin A.I."/>
        </authorList>
    </citation>
    <scope>NUCLEOTIDE SEQUENCE [LARGE SCALE GENOMIC DNA]</scope>
    <source>
        <strain evidence="3 4">F-1</strain>
    </source>
</reference>
<keyword evidence="1" id="KW-1133">Transmembrane helix</keyword>
<evidence type="ECO:0000256" key="2">
    <source>
        <dbReference type="SAM" id="SignalP"/>
    </source>
</evidence>
<sequence>MTFRSHKQRLRLLTAWLVLALLVPSGPAAGREAPLADIPTKGSGRPTAVLLHGVDAPDGRTRELGSALALGLGDPDSVMAVILGSPERGDDHFHARFEALRTAWGDDSPVAVVADGESAFAFVRKYREDLFAQASVFYCGMSAPAPEYLLQCGDCTGLAEAEDVAATVELLFRLRPRTRLVVGIADGSAEAAQRMLAAKAAMTEAQTVDAYETARAGMIFPGHEPGDDQGLTLAGLRGAAHGVPASGGAVLFLGFASDAQGEPVDEAEAVAMFAARSAGPVFGLTERHLGAGVACVVTVPARDLGHALAGLILRAQAGEPVREMLPEPLSPRPVIDMATLARFGVQAANLPQNALVLNEVDRPDETAEALPVGLGMATLAVAGLAGLYLLLRRLASR</sequence>
<keyword evidence="2" id="KW-0732">Signal</keyword>
<evidence type="ECO:0000313" key="3">
    <source>
        <dbReference type="EMBL" id="MUM77640.1"/>
    </source>
</evidence>
<accession>A0A7K1KNR3</accession>
<feature type="chain" id="PRO_5029539966" evidence="2">
    <location>
        <begin position="29"/>
        <end position="397"/>
    </location>
</feature>
<comment type="caution">
    <text evidence="3">The sequence shown here is derived from an EMBL/GenBank/DDBJ whole genome shotgun (WGS) entry which is preliminary data.</text>
</comment>
<keyword evidence="1" id="KW-0472">Membrane</keyword>
<dbReference type="EMBL" id="WODC01000004">
    <property type="protein sequence ID" value="MUM77640.1"/>
    <property type="molecule type" value="Genomic_DNA"/>
</dbReference>
<gene>
    <name evidence="3" type="ORF">GKC30_08345</name>
</gene>
<keyword evidence="1" id="KW-0812">Transmembrane</keyword>
<proteinExistence type="predicted"/>
<protein>
    <submittedName>
        <fullName evidence="3">Uncharacterized protein</fullName>
    </submittedName>
</protein>
<organism evidence="3 4">
    <name type="scientific">Pseudodesulfovibrio alkaliphilus</name>
    <dbReference type="NCBI Taxonomy" id="2661613"/>
    <lineage>
        <taxon>Bacteria</taxon>
        <taxon>Pseudomonadati</taxon>
        <taxon>Thermodesulfobacteriota</taxon>
        <taxon>Desulfovibrionia</taxon>
        <taxon>Desulfovibrionales</taxon>
        <taxon>Desulfovibrionaceae</taxon>
    </lineage>
</organism>
<evidence type="ECO:0000313" key="4">
    <source>
        <dbReference type="Proteomes" id="UP000461162"/>
    </source>
</evidence>
<evidence type="ECO:0000256" key="1">
    <source>
        <dbReference type="SAM" id="Phobius"/>
    </source>
</evidence>
<feature type="transmembrane region" description="Helical" evidence="1">
    <location>
        <begin position="369"/>
        <end position="391"/>
    </location>
</feature>
<dbReference type="RefSeq" id="WP_155933960.1">
    <property type="nucleotide sequence ID" value="NZ_WODC01000004.1"/>
</dbReference>
<name>A0A7K1KNR3_9BACT</name>